<sequence length="68" mass="7944">MAIVNKLMCEVKSGKNLYQGENMASDKKTVRELKELLKKINNFEKDLWRLKNTLSRHIGQQKRQPSGQ</sequence>
<evidence type="ECO:0000256" key="1">
    <source>
        <dbReference type="SAM" id="Coils"/>
    </source>
</evidence>
<organism evidence="2 3">
    <name type="scientific">Candidatus Danuiimicrobium aquiferis</name>
    <dbReference type="NCBI Taxonomy" id="1801832"/>
    <lineage>
        <taxon>Bacteria</taxon>
        <taxon>Pseudomonadati</taxon>
        <taxon>Candidatus Omnitrophota</taxon>
        <taxon>Candidatus Danuiimicrobium</taxon>
    </lineage>
</organism>
<comment type="caution">
    <text evidence="2">The sequence shown here is derived from an EMBL/GenBank/DDBJ whole genome shotgun (WGS) entry which is preliminary data.</text>
</comment>
<gene>
    <name evidence="2" type="ORF">A3G33_06125</name>
</gene>
<protein>
    <submittedName>
        <fullName evidence="2">Uncharacterized protein</fullName>
    </submittedName>
</protein>
<evidence type="ECO:0000313" key="2">
    <source>
        <dbReference type="EMBL" id="OGW95361.1"/>
    </source>
</evidence>
<name>A0A1G1KR03_9BACT</name>
<evidence type="ECO:0000313" key="3">
    <source>
        <dbReference type="Proteomes" id="UP000178187"/>
    </source>
</evidence>
<reference evidence="2 3" key="1">
    <citation type="journal article" date="2016" name="Nat. Commun.">
        <title>Thousands of microbial genomes shed light on interconnected biogeochemical processes in an aquifer system.</title>
        <authorList>
            <person name="Anantharaman K."/>
            <person name="Brown C.T."/>
            <person name="Hug L.A."/>
            <person name="Sharon I."/>
            <person name="Castelle C.J."/>
            <person name="Probst A.J."/>
            <person name="Thomas B.C."/>
            <person name="Singh A."/>
            <person name="Wilkins M.J."/>
            <person name="Karaoz U."/>
            <person name="Brodie E.L."/>
            <person name="Williams K.H."/>
            <person name="Hubbard S.S."/>
            <person name="Banfield J.F."/>
        </authorList>
    </citation>
    <scope>NUCLEOTIDE SEQUENCE [LARGE SCALE GENOMIC DNA]</scope>
</reference>
<dbReference type="AlphaFoldDB" id="A0A1G1KR03"/>
<proteinExistence type="predicted"/>
<feature type="coiled-coil region" evidence="1">
    <location>
        <begin position="26"/>
        <end position="53"/>
    </location>
</feature>
<dbReference type="Proteomes" id="UP000178187">
    <property type="component" value="Unassembled WGS sequence"/>
</dbReference>
<dbReference type="EMBL" id="MHFR01000064">
    <property type="protein sequence ID" value="OGW95361.1"/>
    <property type="molecule type" value="Genomic_DNA"/>
</dbReference>
<keyword evidence="1" id="KW-0175">Coiled coil</keyword>
<accession>A0A1G1KR03</accession>